<evidence type="ECO:0000256" key="5">
    <source>
        <dbReference type="ARBA" id="ARBA00022741"/>
    </source>
</evidence>
<evidence type="ECO:0000256" key="3">
    <source>
        <dbReference type="ARBA" id="ARBA00022598"/>
    </source>
</evidence>
<evidence type="ECO:0000256" key="7">
    <source>
        <dbReference type="ARBA" id="ARBA00022840"/>
    </source>
</evidence>
<dbReference type="InterPro" id="IPR023033">
    <property type="entry name" value="Ala_tRNA_ligase_euk/bac"/>
</dbReference>
<dbReference type="InterPro" id="IPR002318">
    <property type="entry name" value="Ala-tRNA-lgiase_IIc"/>
</dbReference>
<dbReference type="Pfam" id="PF07973">
    <property type="entry name" value="tRNA_SAD"/>
    <property type="match status" value="1"/>
</dbReference>
<dbReference type="Gene3D" id="3.30.54.20">
    <property type="match status" value="1"/>
</dbReference>
<feature type="binding site" evidence="11">
    <location>
        <position position="565"/>
    </location>
    <ligand>
        <name>Zn(2+)</name>
        <dbReference type="ChEBI" id="CHEBI:29105"/>
    </ligand>
</feature>
<dbReference type="GO" id="GO:0004813">
    <property type="term" value="F:alanine-tRNA ligase activity"/>
    <property type="evidence" value="ECO:0007669"/>
    <property type="project" value="UniProtKB-UniRule"/>
</dbReference>
<sequence length="868" mass="97120">MQSNEIRRQFIDFFREKEHTFVKSASVVPLDDPTLLFTNAGMNQFKDIFLGKGERSYKRAVNSQKCIRVSGKHNDLEEVGHDTYHHTFFEMLGNWSFGDYYKREAIAWAWELLTEVWKLPKERLYATVFGGHDADGLEADTEAEKLWKEVTDIDPGHVLRFGKEDNFWEMGASGPCGPCSEIHIDLTPDLSGRELVNAGVPQVIEIWNLVFIQYNRDTQGRLSPLPARHVDTGAGFERIVAVLQNKSSNYDTDVFSPLLTAIGDMTGVSYEKSPEQIAYRVIADHVRMLSFSIADGGMPSNEGRGYVMRRILRRAARYGRKLNFSQPFLYKLVPVLAAQMGEAYPELRERQDHIVKIIKSEEEQFNRTLDRGLDIFAKIEAGLRQRGEKTVPGEEVFKLYDTYGFPVDLTRVIAGEKGLEIDMPGFEKAMAAQRERARASAKFNAEEVQSDAWVVLSTGEDSRFIGYDTTAAETEISRYLVKEDAILVRLKETPFYAEAGGQVGDTGLIRGKDFELRVTDTQKQGEAIIHHCVPLAGFKPAEAAVSARVTDDARRRTIKNHTATHLLQAALQQVLGDHVHQAGSLVDPERLRFDFTHFEKIEERQLREVERIVNGEIQKNTPLDIRRKKFDEAKNEGAMALFGEKYGDVVRTVRIGDFSYELCGGTHVRATGEIGLFLITQESSIASGVRRIEAVTGPAALELAQQARAALQKSGQLLNTAPEEVAAKIETVLEEKRRLEKELKESRSQQLLANLDGILKEAEQKNGHAVITHTLKDVEMNALKDLGDRLRQKAPDSVGLIAATNGDKLAFMVFVGDQLLDKYKAGDLVREVARAAGGGGGGRPHLATAGARDVAKMDEALKRFRELI</sequence>
<dbReference type="SUPFAM" id="SSF55186">
    <property type="entry name" value="ThrRS/AlaRS common domain"/>
    <property type="match status" value="1"/>
</dbReference>
<dbReference type="GO" id="GO:0000049">
    <property type="term" value="F:tRNA binding"/>
    <property type="evidence" value="ECO:0007669"/>
    <property type="project" value="UniProtKB-KW"/>
</dbReference>
<feature type="binding site" evidence="11">
    <location>
        <position position="667"/>
    </location>
    <ligand>
        <name>Zn(2+)</name>
        <dbReference type="ChEBI" id="CHEBI:29105"/>
    </ligand>
</feature>
<dbReference type="HAMAP" id="MF_00036_B">
    <property type="entry name" value="Ala_tRNA_synth_B"/>
    <property type="match status" value="1"/>
</dbReference>
<evidence type="ECO:0000256" key="8">
    <source>
        <dbReference type="ARBA" id="ARBA00022884"/>
    </source>
</evidence>
<evidence type="ECO:0000256" key="11">
    <source>
        <dbReference type="HAMAP-Rule" id="MF_00036"/>
    </source>
</evidence>
<accession>A0A7V1PTU5</accession>
<keyword evidence="7 11" id="KW-0067">ATP-binding</keyword>
<proteinExistence type="inferred from homology"/>
<feature type="binding site" evidence="11">
    <location>
        <position position="663"/>
    </location>
    <ligand>
        <name>Zn(2+)</name>
        <dbReference type="ChEBI" id="CHEBI:29105"/>
    </ligand>
</feature>
<dbReference type="FunFam" id="3.30.54.20:FF:000001">
    <property type="entry name" value="Alanine--tRNA ligase"/>
    <property type="match status" value="1"/>
</dbReference>
<organism evidence="13">
    <name type="scientific">Caldithrix abyssi</name>
    <dbReference type="NCBI Taxonomy" id="187145"/>
    <lineage>
        <taxon>Bacteria</taxon>
        <taxon>Pseudomonadati</taxon>
        <taxon>Calditrichota</taxon>
        <taxon>Calditrichia</taxon>
        <taxon>Calditrichales</taxon>
        <taxon>Calditrichaceae</taxon>
        <taxon>Caldithrix</taxon>
    </lineage>
</organism>
<dbReference type="GO" id="GO:0005737">
    <property type="term" value="C:cytoplasm"/>
    <property type="evidence" value="ECO:0007669"/>
    <property type="project" value="UniProtKB-SubCell"/>
</dbReference>
<dbReference type="InterPro" id="IPR050058">
    <property type="entry name" value="Ala-tRNA_ligase"/>
</dbReference>
<dbReference type="InterPro" id="IPR018164">
    <property type="entry name" value="Ala-tRNA-synth_IIc_N"/>
</dbReference>
<dbReference type="SMART" id="SM00863">
    <property type="entry name" value="tRNA_SAD"/>
    <property type="match status" value="1"/>
</dbReference>
<dbReference type="InterPro" id="IPR003156">
    <property type="entry name" value="DHHA1_dom"/>
</dbReference>
<dbReference type="AlphaFoldDB" id="A0A7V1PTU5"/>
<keyword evidence="8 11" id="KW-0694">RNA-binding</keyword>
<dbReference type="Gene3D" id="3.30.930.10">
    <property type="entry name" value="Bira Bifunctional Protein, Domain 2"/>
    <property type="match status" value="1"/>
</dbReference>
<dbReference type="GO" id="GO:0005524">
    <property type="term" value="F:ATP binding"/>
    <property type="evidence" value="ECO:0007669"/>
    <property type="project" value="UniProtKB-UniRule"/>
</dbReference>
<feature type="binding site" evidence="11">
    <location>
        <position position="561"/>
    </location>
    <ligand>
        <name>Zn(2+)</name>
        <dbReference type="ChEBI" id="CHEBI:29105"/>
    </ligand>
</feature>
<reference evidence="13" key="1">
    <citation type="journal article" date="2020" name="mSystems">
        <title>Genome- and Community-Level Interaction Insights into Carbon Utilization and Element Cycling Functions of Hydrothermarchaeota in Hydrothermal Sediment.</title>
        <authorList>
            <person name="Zhou Z."/>
            <person name="Liu Y."/>
            <person name="Xu W."/>
            <person name="Pan J."/>
            <person name="Luo Z.H."/>
            <person name="Li M."/>
        </authorList>
    </citation>
    <scope>NUCLEOTIDE SEQUENCE [LARGE SCALE GENOMIC DNA]</scope>
    <source>
        <strain evidence="13">HyVt-456</strain>
    </source>
</reference>
<dbReference type="Pfam" id="PF02272">
    <property type="entry name" value="DHHA1"/>
    <property type="match status" value="1"/>
</dbReference>
<evidence type="ECO:0000256" key="1">
    <source>
        <dbReference type="ARBA" id="ARBA00008226"/>
    </source>
</evidence>
<keyword evidence="9 11" id="KW-0648">Protein biosynthesis</keyword>
<comment type="function">
    <text evidence="11">Catalyzes the attachment of alanine to tRNA(Ala) in a two-step reaction: alanine is first activated by ATP to form Ala-AMP and then transferred to the acceptor end of tRNA(Ala). Also edits incorrectly charged Ser-tRNA(Ala) and Gly-tRNA(Ala) via its editing domain.</text>
</comment>
<dbReference type="InterPro" id="IPR012947">
    <property type="entry name" value="tRNA_SAD"/>
</dbReference>
<protein>
    <recommendedName>
        <fullName evidence="11">Alanine--tRNA ligase</fullName>
        <ecNumber evidence="11">6.1.1.7</ecNumber>
    </recommendedName>
    <alternativeName>
        <fullName evidence="11">Alanyl-tRNA synthetase</fullName>
        <shortName evidence="11">AlaRS</shortName>
    </alternativeName>
</protein>
<keyword evidence="5 11" id="KW-0547">Nucleotide-binding</keyword>
<dbReference type="FunFam" id="3.10.310.40:FF:000001">
    <property type="entry name" value="Alanine--tRNA ligase"/>
    <property type="match status" value="1"/>
</dbReference>
<dbReference type="Gene3D" id="3.30.980.10">
    <property type="entry name" value="Threonyl-trna Synthetase, Chain A, domain 2"/>
    <property type="match status" value="1"/>
</dbReference>
<dbReference type="PRINTS" id="PR00980">
    <property type="entry name" value="TRNASYNTHALA"/>
</dbReference>
<gene>
    <name evidence="11 13" type="primary">alaS</name>
    <name evidence="13" type="ORF">ENJ10_03915</name>
</gene>
<dbReference type="Pfam" id="PF01411">
    <property type="entry name" value="tRNA-synt_2c"/>
    <property type="match status" value="1"/>
</dbReference>
<dbReference type="InterPro" id="IPR018165">
    <property type="entry name" value="Ala-tRNA-synth_IIc_core"/>
</dbReference>
<dbReference type="InterPro" id="IPR045864">
    <property type="entry name" value="aa-tRNA-synth_II/BPL/LPL"/>
</dbReference>
<dbReference type="PANTHER" id="PTHR11777:SF9">
    <property type="entry name" value="ALANINE--TRNA LIGASE, CYTOPLASMIC"/>
    <property type="match status" value="1"/>
</dbReference>
<dbReference type="EC" id="6.1.1.7" evidence="11"/>
<keyword evidence="10 11" id="KW-0030">Aminoacyl-tRNA synthetase</keyword>
<evidence type="ECO:0000313" key="13">
    <source>
        <dbReference type="EMBL" id="HED09810.1"/>
    </source>
</evidence>
<feature type="domain" description="Alanyl-transfer RNA synthetases family profile" evidence="12">
    <location>
        <begin position="1"/>
        <end position="706"/>
    </location>
</feature>
<dbReference type="PANTHER" id="PTHR11777">
    <property type="entry name" value="ALANYL-TRNA SYNTHETASE"/>
    <property type="match status" value="1"/>
</dbReference>
<keyword evidence="3 11" id="KW-0436">Ligase</keyword>
<comment type="similarity">
    <text evidence="1 11">Belongs to the class-II aminoacyl-tRNA synthetase family.</text>
</comment>
<evidence type="ECO:0000256" key="10">
    <source>
        <dbReference type="ARBA" id="ARBA00023146"/>
    </source>
</evidence>
<comment type="domain">
    <text evidence="11">Consists of three domains; the N-terminal catalytic domain, the editing domain and the C-terminal C-Ala domain. The editing domain removes incorrectly charged amino acids, while the C-Ala domain, along with tRNA(Ala), serves as a bridge to cooperatively bring together the editing and aminoacylation centers thus stimulating deacylation of misacylated tRNAs.</text>
</comment>
<keyword evidence="4 11" id="KW-0479">Metal-binding</keyword>
<keyword evidence="11" id="KW-0963">Cytoplasm</keyword>
<dbReference type="FunFam" id="3.30.930.10:FF:000011">
    <property type="entry name" value="Alanine--tRNA ligase, cytoplasmic"/>
    <property type="match status" value="1"/>
</dbReference>
<dbReference type="Gene3D" id="6.10.250.550">
    <property type="match status" value="1"/>
</dbReference>
<dbReference type="Gene3D" id="2.40.30.130">
    <property type="match status" value="1"/>
</dbReference>
<dbReference type="Proteomes" id="UP000886005">
    <property type="component" value="Unassembled WGS sequence"/>
</dbReference>
<dbReference type="Gene3D" id="3.10.310.40">
    <property type="match status" value="1"/>
</dbReference>
<comment type="subcellular location">
    <subcellularLocation>
        <location evidence="11">Cytoplasm</location>
    </subcellularLocation>
</comment>
<dbReference type="PROSITE" id="PS50860">
    <property type="entry name" value="AA_TRNA_LIGASE_II_ALA"/>
    <property type="match status" value="1"/>
</dbReference>
<dbReference type="SUPFAM" id="SSF101353">
    <property type="entry name" value="Putative anticodon-binding domain of alanyl-tRNA synthetase (AlaRS)"/>
    <property type="match status" value="1"/>
</dbReference>
<dbReference type="SUPFAM" id="SSF55681">
    <property type="entry name" value="Class II aaRS and biotin synthetases"/>
    <property type="match status" value="1"/>
</dbReference>
<evidence type="ECO:0000256" key="6">
    <source>
        <dbReference type="ARBA" id="ARBA00022833"/>
    </source>
</evidence>
<keyword evidence="6 11" id="KW-0862">Zinc</keyword>
<evidence type="ECO:0000259" key="12">
    <source>
        <dbReference type="PROSITE" id="PS50860"/>
    </source>
</evidence>
<dbReference type="EMBL" id="DRLD01000102">
    <property type="protein sequence ID" value="HED09810.1"/>
    <property type="molecule type" value="Genomic_DNA"/>
</dbReference>
<dbReference type="GO" id="GO:0006419">
    <property type="term" value="P:alanyl-tRNA aminoacylation"/>
    <property type="evidence" value="ECO:0007669"/>
    <property type="project" value="UniProtKB-UniRule"/>
</dbReference>
<comment type="cofactor">
    <cofactor evidence="11">
        <name>Zn(2+)</name>
        <dbReference type="ChEBI" id="CHEBI:29105"/>
    </cofactor>
    <text evidence="11">Binds 1 zinc ion per subunit.</text>
</comment>
<keyword evidence="2 11" id="KW-0820">tRNA-binding</keyword>
<dbReference type="InterPro" id="IPR018163">
    <property type="entry name" value="Thr/Ala-tRNA-synth_IIc_edit"/>
</dbReference>
<comment type="caution">
    <text evidence="13">The sequence shown here is derived from an EMBL/GenBank/DDBJ whole genome shotgun (WGS) entry which is preliminary data.</text>
</comment>
<name>A0A7V1PTU5_CALAY</name>
<evidence type="ECO:0000256" key="2">
    <source>
        <dbReference type="ARBA" id="ARBA00022555"/>
    </source>
</evidence>
<evidence type="ECO:0000256" key="4">
    <source>
        <dbReference type="ARBA" id="ARBA00022723"/>
    </source>
</evidence>
<dbReference type="GO" id="GO:0002161">
    <property type="term" value="F:aminoacyl-tRNA deacylase activity"/>
    <property type="evidence" value="ECO:0007669"/>
    <property type="project" value="TreeGrafter"/>
</dbReference>
<dbReference type="InterPro" id="IPR009000">
    <property type="entry name" value="Transl_B-barrel_sf"/>
</dbReference>
<comment type="catalytic activity">
    <reaction evidence="11">
        <text>tRNA(Ala) + L-alanine + ATP = L-alanyl-tRNA(Ala) + AMP + diphosphate</text>
        <dbReference type="Rhea" id="RHEA:12540"/>
        <dbReference type="Rhea" id="RHEA-COMP:9657"/>
        <dbReference type="Rhea" id="RHEA-COMP:9923"/>
        <dbReference type="ChEBI" id="CHEBI:30616"/>
        <dbReference type="ChEBI" id="CHEBI:33019"/>
        <dbReference type="ChEBI" id="CHEBI:57972"/>
        <dbReference type="ChEBI" id="CHEBI:78442"/>
        <dbReference type="ChEBI" id="CHEBI:78497"/>
        <dbReference type="ChEBI" id="CHEBI:456215"/>
        <dbReference type="EC" id="6.1.1.7"/>
    </reaction>
</comment>
<dbReference type="NCBIfam" id="TIGR00344">
    <property type="entry name" value="alaS"/>
    <property type="match status" value="1"/>
</dbReference>
<dbReference type="InterPro" id="IPR018162">
    <property type="entry name" value="Ala-tRNA-ligase_IIc_anticod-bd"/>
</dbReference>
<dbReference type="CDD" id="cd00673">
    <property type="entry name" value="AlaRS_core"/>
    <property type="match status" value="1"/>
</dbReference>
<dbReference type="GO" id="GO:0008270">
    <property type="term" value="F:zinc ion binding"/>
    <property type="evidence" value="ECO:0007669"/>
    <property type="project" value="UniProtKB-UniRule"/>
</dbReference>
<evidence type="ECO:0000256" key="9">
    <source>
        <dbReference type="ARBA" id="ARBA00022917"/>
    </source>
</evidence>
<dbReference type="FunFam" id="3.30.980.10:FF:000004">
    <property type="entry name" value="Alanine--tRNA ligase, cytoplasmic"/>
    <property type="match status" value="1"/>
</dbReference>
<dbReference type="SUPFAM" id="SSF50447">
    <property type="entry name" value="Translation proteins"/>
    <property type="match status" value="1"/>
</dbReference>